<dbReference type="InterPro" id="IPR041588">
    <property type="entry name" value="Integrase_H2C2"/>
</dbReference>
<dbReference type="Pfam" id="PF17921">
    <property type="entry name" value="Integrase_H2C2"/>
    <property type="match status" value="1"/>
</dbReference>
<dbReference type="EMBL" id="JAGEUA010000006">
    <property type="protein sequence ID" value="KAL0973466.1"/>
    <property type="molecule type" value="Genomic_DNA"/>
</dbReference>
<evidence type="ECO:0000259" key="1">
    <source>
        <dbReference type="Pfam" id="PF17921"/>
    </source>
</evidence>
<gene>
    <name evidence="2" type="ORF">UPYG_G00204200</name>
</gene>
<dbReference type="Proteomes" id="UP001557470">
    <property type="component" value="Unassembled WGS sequence"/>
</dbReference>
<keyword evidence="3" id="KW-1185">Reference proteome</keyword>
<dbReference type="PANTHER" id="PTHR47331:SF1">
    <property type="entry name" value="GAG-LIKE PROTEIN"/>
    <property type="match status" value="1"/>
</dbReference>
<dbReference type="PANTHER" id="PTHR47331">
    <property type="entry name" value="PHD-TYPE DOMAIN-CONTAINING PROTEIN"/>
    <property type="match status" value="1"/>
</dbReference>
<dbReference type="InterPro" id="IPR008042">
    <property type="entry name" value="Retrotrans_Pao"/>
</dbReference>
<feature type="domain" description="Integrase zinc-binding" evidence="1">
    <location>
        <begin position="898"/>
        <end position="946"/>
    </location>
</feature>
<dbReference type="SUPFAM" id="SSF56672">
    <property type="entry name" value="DNA/RNA polymerases"/>
    <property type="match status" value="1"/>
</dbReference>
<dbReference type="InterPro" id="IPR043502">
    <property type="entry name" value="DNA/RNA_pol_sf"/>
</dbReference>
<organism evidence="2 3">
    <name type="scientific">Umbra pygmaea</name>
    <name type="common">Eastern mudminnow</name>
    <dbReference type="NCBI Taxonomy" id="75934"/>
    <lineage>
        <taxon>Eukaryota</taxon>
        <taxon>Metazoa</taxon>
        <taxon>Chordata</taxon>
        <taxon>Craniata</taxon>
        <taxon>Vertebrata</taxon>
        <taxon>Euteleostomi</taxon>
        <taxon>Actinopterygii</taxon>
        <taxon>Neopterygii</taxon>
        <taxon>Teleostei</taxon>
        <taxon>Protacanthopterygii</taxon>
        <taxon>Esociformes</taxon>
        <taxon>Umbridae</taxon>
        <taxon>Umbra</taxon>
    </lineage>
</organism>
<proteinExistence type="predicted"/>
<protein>
    <recommendedName>
        <fullName evidence="1">Integrase zinc-binding domain-containing protein</fullName>
    </recommendedName>
</protein>
<dbReference type="Pfam" id="PF05380">
    <property type="entry name" value="Peptidase_A17"/>
    <property type="match status" value="1"/>
</dbReference>
<comment type="caution">
    <text evidence="2">The sequence shown here is derived from an EMBL/GenBank/DDBJ whole genome shotgun (WGS) entry which is preliminary data.</text>
</comment>
<accession>A0ABD0WKF6</accession>
<evidence type="ECO:0000313" key="3">
    <source>
        <dbReference type="Proteomes" id="UP001557470"/>
    </source>
</evidence>
<evidence type="ECO:0000313" key="2">
    <source>
        <dbReference type="EMBL" id="KAL0973466.1"/>
    </source>
</evidence>
<name>A0ABD0WKF6_UMBPY</name>
<reference evidence="2 3" key="1">
    <citation type="submission" date="2024-06" db="EMBL/GenBank/DDBJ databases">
        <authorList>
            <person name="Pan Q."/>
            <person name="Wen M."/>
            <person name="Jouanno E."/>
            <person name="Zahm M."/>
            <person name="Klopp C."/>
            <person name="Cabau C."/>
            <person name="Louis A."/>
            <person name="Berthelot C."/>
            <person name="Parey E."/>
            <person name="Roest Crollius H."/>
            <person name="Montfort J."/>
            <person name="Robinson-Rechavi M."/>
            <person name="Bouchez O."/>
            <person name="Lampietro C."/>
            <person name="Lopez Roques C."/>
            <person name="Donnadieu C."/>
            <person name="Postlethwait J."/>
            <person name="Bobe J."/>
            <person name="Verreycken H."/>
            <person name="Guiguen Y."/>
        </authorList>
    </citation>
    <scope>NUCLEOTIDE SEQUENCE [LARGE SCALE GENOMIC DNA]</scope>
    <source>
        <strain evidence="2">Up_M1</strain>
        <tissue evidence="2">Testis</tissue>
    </source>
</reference>
<dbReference type="AlphaFoldDB" id="A0ABD0WKF6"/>
<sequence>MMLLEVTTNSGQLIGTLIDLASDTNYITKTTLLSLGLSGERIKLIVHGIGGMRTTVLTKRYSLRIRVKTIKGTVMEHKLLCYGLESIAEISRPVTPRQLQKIFPDVTVEELVRPENIDLLISHREGRLVPQPLKLEGDLVLWDGPLGKTVGGTHPDLFEVVDLTLHQCETHFARSMRTSYKEVLLDTKDASEDLTKMEEVILSSTTVTNKEVFEWFRWDSIGAACDPKCGSCRCSKCPPGGKEMTLGEERDLEKIKDCLSYVLADKHSNDPHWDAAYPWKVSPAILPDNRRAVEATFKNMEARLAREPVWKAAYGEQIREMVSRGAAIELHEGSGSGWNGPIWYISHLVAPNPHSSSTPVRIVWNSSQEFRGLSLNNLLHKGPDVLNPIRGVLLRFRSRLHAALGDVKKMYNSVWLKDEEVHLHRFLWRDNPEDEIGVFADVRVNIGDKPAGCIAQVAMRETANLPQFTSMVEERRILTEDCYVDDILTSHDDLQTLCRMTKRVEEILKAGGFSLKPWVVTGQSGRSGKPTVPSKARSTEPKTLILPNQMRDEENRALGLGYEPESDKLRVLTSVNFSRRRGKMRTGLDLREDEIRGSTPDPLTRRMMLSQIAGFYDPIGSGLTCQATRGVMLIRESFQEAGRDHPSKDTWDLSSSPRLREAAIKLFEQYVRLGQLRFDRSLTPLGAIGCPMGITFSDGSEASYGAVLYLRWETEDGVIVKLVESKAKLTPSRPERLACENCQRDQPLLLWEIGDWAKKAFSALVTAGAQPRKWSGPTSVVLVRLVDPRRFSSLARLCGTIAWVREAVEIWLGNSQAHVRSKWEARPYLSVEKRATAFKDLSLEAQDGVKFRNTTLDRLVVQKEETTGLLLCGGRIQCWNEDRVAVPLIPCQSWLATLLAREAHEENHEGVASTLLRTRRKAWIMQGRKIVKKVLNNCIICRKQRAKMCQQVMSDLPLERTERSSPFEYTTLDLFGPFEATSIGDVAAKNGTEWKWDFHPADAPHRNGAGEAAVKLLKKALMSLGGTTESLTWRELQTLFYQAANLTNEHVDARAQEQEDSIEYLTPNSLILGRKHRLEETPAGLT</sequence>